<organism evidence="11 12">
    <name type="scientific">Comamonas faecalis</name>
    <dbReference type="NCBI Taxonomy" id="1387849"/>
    <lineage>
        <taxon>Bacteria</taxon>
        <taxon>Pseudomonadati</taxon>
        <taxon>Pseudomonadota</taxon>
        <taxon>Betaproteobacteria</taxon>
        <taxon>Burkholderiales</taxon>
        <taxon>Comamonadaceae</taxon>
        <taxon>Comamonas</taxon>
    </lineage>
</organism>
<keyword evidence="3 9" id="KW-0997">Cell inner membrane</keyword>
<protein>
    <recommendedName>
        <fullName evidence="9">Cell division protein FtsQ</fullName>
    </recommendedName>
</protein>
<sequence length="271" mass="29222">MNAALQVPLDVRLMNWTATMLLLLACAGALVLAGTWALRLPVFSVVRVSVTGDLAHTQAAVVRERVAGQLQGNFFTMDLAQVRAAFEHLPWVRRAQVRRDFPNGLEVQLQEHDVAAYWGEPGSGMLVNRHGEVFEADGDGLESDNLPRLLGTTPDAASDMLQMVGQLAPVLAPLGSAIDTLQRTAHDGWRVTLDSGAVLQLGASDSQPLLARAARMVRTLAPVAQQQGRGVQDLEYADLRYADGYALRLRGVTTIDVEGGGARNRTPGRRG</sequence>
<proteinExistence type="inferred from homology"/>
<dbReference type="PANTHER" id="PTHR35851:SF1">
    <property type="entry name" value="CELL DIVISION PROTEIN FTSQ"/>
    <property type="match status" value="1"/>
</dbReference>
<dbReference type="Pfam" id="PF03799">
    <property type="entry name" value="FtsQ_DivIB_C"/>
    <property type="match status" value="1"/>
</dbReference>
<dbReference type="InterPro" id="IPR005548">
    <property type="entry name" value="Cell_div_FtsQ/DivIB_C"/>
</dbReference>
<keyword evidence="4 9" id="KW-0132">Cell division</keyword>
<dbReference type="PROSITE" id="PS51779">
    <property type="entry name" value="POTRA"/>
    <property type="match status" value="1"/>
</dbReference>
<keyword evidence="8 9" id="KW-0131">Cell cycle</keyword>
<dbReference type="RefSeq" id="WP_103045514.1">
    <property type="nucleotide sequence ID" value="NZ_BAABBP010000002.1"/>
</dbReference>
<comment type="caution">
    <text evidence="11">The sequence shown here is derived from an EMBL/GenBank/DDBJ whole genome shotgun (WGS) entry which is preliminary data.</text>
</comment>
<keyword evidence="5 9" id="KW-0812">Transmembrane</keyword>
<dbReference type="InterPro" id="IPR034746">
    <property type="entry name" value="POTRA"/>
</dbReference>
<evidence type="ECO:0000256" key="2">
    <source>
        <dbReference type="ARBA" id="ARBA00022475"/>
    </source>
</evidence>
<dbReference type="GO" id="GO:0051301">
    <property type="term" value="P:cell division"/>
    <property type="evidence" value="ECO:0007669"/>
    <property type="project" value="UniProtKB-KW"/>
</dbReference>
<dbReference type="Proteomes" id="UP001501627">
    <property type="component" value="Unassembled WGS sequence"/>
</dbReference>
<gene>
    <name evidence="9" type="primary">ftsQ</name>
    <name evidence="11" type="ORF">GCM10022279_03450</name>
</gene>
<keyword evidence="7 9" id="KW-0472">Membrane</keyword>
<dbReference type="InterPro" id="IPR026579">
    <property type="entry name" value="FtsQ"/>
</dbReference>
<keyword evidence="6 9" id="KW-1133">Transmembrane helix</keyword>
<feature type="domain" description="POTRA" evidence="10">
    <location>
        <begin position="43"/>
        <end position="112"/>
    </location>
</feature>
<dbReference type="Gene3D" id="3.40.50.11690">
    <property type="entry name" value="Cell division protein FtsQ/DivIB"/>
    <property type="match status" value="1"/>
</dbReference>
<evidence type="ECO:0000256" key="7">
    <source>
        <dbReference type="ARBA" id="ARBA00023136"/>
    </source>
</evidence>
<comment type="similarity">
    <text evidence="9">Belongs to the FtsQ/DivIB family. FtsQ subfamily.</text>
</comment>
<accession>A0ABP7QKF5</accession>
<dbReference type="Gene3D" id="3.10.20.310">
    <property type="entry name" value="membrane protein fhac"/>
    <property type="match status" value="1"/>
</dbReference>
<keyword evidence="2 9" id="KW-1003">Cell membrane</keyword>
<name>A0ABP7QKF5_9BURK</name>
<evidence type="ECO:0000313" key="12">
    <source>
        <dbReference type="Proteomes" id="UP001501627"/>
    </source>
</evidence>
<dbReference type="Pfam" id="PF08478">
    <property type="entry name" value="POTRA_1"/>
    <property type="match status" value="1"/>
</dbReference>
<dbReference type="InterPro" id="IPR013685">
    <property type="entry name" value="POTRA_FtsQ_type"/>
</dbReference>
<dbReference type="PANTHER" id="PTHR35851">
    <property type="entry name" value="CELL DIVISION PROTEIN FTSQ"/>
    <property type="match status" value="1"/>
</dbReference>
<dbReference type="InterPro" id="IPR045335">
    <property type="entry name" value="FtsQ_C_sf"/>
</dbReference>
<dbReference type="EMBL" id="BAABBP010000002">
    <property type="protein sequence ID" value="GAA3983296.1"/>
    <property type="molecule type" value="Genomic_DNA"/>
</dbReference>
<keyword evidence="12" id="KW-1185">Reference proteome</keyword>
<reference evidence="12" key="1">
    <citation type="journal article" date="2019" name="Int. J. Syst. Evol. Microbiol.">
        <title>The Global Catalogue of Microorganisms (GCM) 10K type strain sequencing project: providing services to taxonomists for standard genome sequencing and annotation.</title>
        <authorList>
            <consortium name="The Broad Institute Genomics Platform"/>
            <consortium name="The Broad Institute Genome Sequencing Center for Infectious Disease"/>
            <person name="Wu L."/>
            <person name="Ma J."/>
        </authorList>
    </citation>
    <scope>NUCLEOTIDE SEQUENCE [LARGE SCALE GENOMIC DNA]</scope>
    <source>
        <strain evidence="12">JCM 17561</strain>
    </source>
</reference>
<comment type="subcellular location">
    <subcellularLocation>
        <location evidence="9">Cell inner membrane</location>
        <topology evidence="9">Single-pass type II membrane protein</topology>
    </subcellularLocation>
    <subcellularLocation>
        <location evidence="1">Membrane</location>
    </subcellularLocation>
    <text evidence="9">Localizes to the division septum.</text>
</comment>
<evidence type="ECO:0000256" key="9">
    <source>
        <dbReference type="HAMAP-Rule" id="MF_00911"/>
    </source>
</evidence>
<evidence type="ECO:0000256" key="4">
    <source>
        <dbReference type="ARBA" id="ARBA00022618"/>
    </source>
</evidence>
<evidence type="ECO:0000256" key="5">
    <source>
        <dbReference type="ARBA" id="ARBA00022692"/>
    </source>
</evidence>
<evidence type="ECO:0000256" key="1">
    <source>
        <dbReference type="ARBA" id="ARBA00004370"/>
    </source>
</evidence>
<comment type="subunit">
    <text evidence="9">Part of a complex composed of FtsB, FtsL and FtsQ.</text>
</comment>
<evidence type="ECO:0000313" key="11">
    <source>
        <dbReference type="EMBL" id="GAA3983296.1"/>
    </source>
</evidence>
<evidence type="ECO:0000256" key="3">
    <source>
        <dbReference type="ARBA" id="ARBA00022519"/>
    </source>
</evidence>
<evidence type="ECO:0000256" key="8">
    <source>
        <dbReference type="ARBA" id="ARBA00023306"/>
    </source>
</evidence>
<evidence type="ECO:0000256" key="6">
    <source>
        <dbReference type="ARBA" id="ARBA00022989"/>
    </source>
</evidence>
<comment type="function">
    <text evidence="9">Essential cell division protein. May link together the upstream cell division proteins, which are predominantly cytoplasmic, with the downstream cell division proteins, which are predominantly periplasmic. May control correct divisome assembly.</text>
</comment>
<dbReference type="HAMAP" id="MF_00911">
    <property type="entry name" value="FtsQ_subfam"/>
    <property type="match status" value="1"/>
</dbReference>
<evidence type="ECO:0000259" key="10">
    <source>
        <dbReference type="PROSITE" id="PS51779"/>
    </source>
</evidence>